<feature type="region of interest" description="Disordered" evidence="1">
    <location>
        <begin position="1"/>
        <end position="27"/>
    </location>
</feature>
<organism evidence="2 3">
    <name type="scientific">Dipteronia dyeriana</name>
    <dbReference type="NCBI Taxonomy" id="168575"/>
    <lineage>
        <taxon>Eukaryota</taxon>
        <taxon>Viridiplantae</taxon>
        <taxon>Streptophyta</taxon>
        <taxon>Embryophyta</taxon>
        <taxon>Tracheophyta</taxon>
        <taxon>Spermatophyta</taxon>
        <taxon>Magnoliopsida</taxon>
        <taxon>eudicotyledons</taxon>
        <taxon>Gunneridae</taxon>
        <taxon>Pentapetalae</taxon>
        <taxon>rosids</taxon>
        <taxon>malvids</taxon>
        <taxon>Sapindales</taxon>
        <taxon>Sapindaceae</taxon>
        <taxon>Hippocastanoideae</taxon>
        <taxon>Acereae</taxon>
        <taxon>Dipteronia</taxon>
    </lineage>
</organism>
<protein>
    <submittedName>
        <fullName evidence="2">Uncharacterized protein</fullName>
    </submittedName>
</protein>
<dbReference type="EMBL" id="JANJYI010000009">
    <property type="protein sequence ID" value="KAK2633928.1"/>
    <property type="molecule type" value="Genomic_DNA"/>
</dbReference>
<evidence type="ECO:0000313" key="3">
    <source>
        <dbReference type="Proteomes" id="UP001280121"/>
    </source>
</evidence>
<name>A0AAD9TDU0_9ROSI</name>
<keyword evidence="3" id="KW-1185">Reference proteome</keyword>
<dbReference type="Proteomes" id="UP001280121">
    <property type="component" value="Unassembled WGS sequence"/>
</dbReference>
<comment type="caution">
    <text evidence="2">The sequence shown here is derived from an EMBL/GenBank/DDBJ whole genome shotgun (WGS) entry which is preliminary data.</text>
</comment>
<accession>A0AAD9TDU0</accession>
<feature type="compositionally biased region" description="Basic and acidic residues" evidence="1">
    <location>
        <begin position="8"/>
        <end position="27"/>
    </location>
</feature>
<dbReference type="AlphaFoldDB" id="A0AAD9TDU0"/>
<proteinExistence type="predicted"/>
<gene>
    <name evidence="2" type="ORF">Ddye_028720</name>
</gene>
<reference evidence="2" key="1">
    <citation type="journal article" date="2023" name="Plant J.">
        <title>Genome sequences and population genomics provide insights into the demographic history, inbreeding, and mutation load of two 'living fossil' tree species of Dipteronia.</title>
        <authorList>
            <person name="Feng Y."/>
            <person name="Comes H.P."/>
            <person name="Chen J."/>
            <person name="Zhu S."/>
            <person name="Lu R."/>
            <person name="Zhang X."/>
            <person name="Li P."/>
            <person name="Qiu J."/>
            <person name="Olsen K.M."/>
            <person name="Qiu Y."/>
        </authorList>
    </citation>
    <scope>NUCLEOTIDE SEQUENCE</scope>
    <source>
        <strain evidence="2">KIB01</strain>
    </source>
</reference>
<evidence type="ECO:0000313" key="2">
    <source>
        <dbReference type="EMBL" id="KAK2633928.1"/>
    </source>
</evidence>
<evidence type="ECO:0000256" key="1">
    <source>
        <dbReference type="SAM" id="MobiDB-lite"/>
    </source>
</evidence>
<sequence length="114" mass="12983">MAFAAKLNDSDANKKTNDGTKGLKKDRPYCTQCKFHGHTIDRCFKIHGYPPCYKQKPCDNIPSNITRLNVLRNTGACFRRFRDFDEPNMGIIWGSKKPPLNTSKQPSCWTEIGS</sequence>